<dbReference type="SMART" id="SM01313">
    <property type="entry name" value="Sec3-PIP2_bind"/>
    <property type="match status" value="1"/>
</dbReference>
<dbReference type="GO" id="GO:0006893">
    <property type="term" value="P:Golgi to plasma membrane transport"/>
    <property type="evidence" value="ECO:0007669"/>
    <property type="project" value="TreeGrafter"/>
</dbReference>
<feature type="domain" description="Exocyst complex component Sec3 PIP2-binding N-terminal" evidence="6">
    <location>
        <begin position="32"/>
        <end position="122"/>
    </location>
</feature>
<dbReference type="Gene3D" id="2.30.29.90">
    <property type="match status" value="1"/>
</dbReference>
<dbReference type="InterPro" id="IPR028258">
    <property type="entry name" value="Sec3-PIP2_bind"/>
</dbReference>
<evidence type="ECO:0000256" key="1">
    <source>
        <dbReference type="ARBA" id="ARBA00006518"/>
    </source>
</evidence>
<evidence type="ECO:0000256" key="2">
    <source>
        <dbReference type="ARBA" id="ARBA00022448"/>
    </source>
</evidence>
<dbReference type="GO" id="GO:0005546">
    <property type="term" value="F:phosphatidylinositol-4,5-bisphosphate binding"/>
    <property type="evidence" value="ECO:0007669"/>
    <property type="project" value="TreeGrafter"/>
</dbReference>
<dbReference type="OrthoDB" id="27109at2759"/>
<comment type="caution">
    <text evidence="7">The sequence shown here is derived from an EMBL/GenBank/DDBJ whole genome shotgun (WGS) entry which is preliminary data.</text>
</comment>
<comment type="similarity">
    <text evidence="1">Belongs to the SEC3 family.</text>
</comment>
<feature type="coiled-coil region" evidence="5">
    <location>
        <begin position="212"/>
        <end position="246"/>
    </location>
</feature>
<keyword evidence="4 5" id="KW-0175">Coiled coil</keyword>
<organism evidence="7 8">
    <name type="scientific">Acanthoscelides obtectus</name>
    <name type="common">Bean weevil</name>
    <name type="synonym">Bruchus obtectus</name>
    <dbReference type="NCBI Taxonomy" id="200917"/>
    <lineage>
        <taxon>Eukaryota</taxon>
        <taxon>Metazoa</taxon>
        <taxon>Ecdysozoa</taxon>
        <taxon>Arthropoda</taxon>
        <taxon>Hexapoda</taxon>
        <taxon>Insecta</taxon>
        <taxon>Pterygota</taxon>
        <taxon>Neoptera</taxon>
        <taxon>Endopterygota</taxon>
        <taxon>Coleoptera</taxon>
        <taxon>Polyphaga</taxon>
        <taxon>Cucujiformia</taxon>
        <taxon>Chrysomeloidea</taxon>
        <taxon>Chrysomelidae</taxon>
        <taxon>Bruchinae</taxon>
        <taxon>Bruchini</taxon>
        <taxon>Acanthoscelides</taxon>
    </lineage>
</organism>
<dbReference type="Pfam" id="PF20654">
    <property type="entry name" value="Sec3_C-term"/>
    <property type="match status" value="1"/>
</dbReference>
<name>A0A9P0K1X3_ACAOB</name>
<keyword evidence="3" id="KW-0268">Exocytosis</keyword>
<dbReference type="Proteomes" id="UP001152888">
    <property type="component" value="Unassembled WGS sequence"/>
</dbReference>
<dbReference type="PANTHER" id="PTHR16092:SF14">
    <property type="entry name" value="EXOCYST COMPLEX COMPONENT 1 ISOFORM X1"/>
    <property type="match status" value="1"/>
</dbReference>
<reference evidence="7" key="1">
    <citation type="submission" date="2022-03" db="EMBL/GenBank/DDBJ databases">
        <authorList>
            <person name="Sayadi A."/>
        </authorList>
    </citation>
    <scope>NUCLEOTIDE SEQUENCE</scope>
</reference>
<evidence type="ECO:0000256" key="4">
    <source>
        <dbReference type="ARBA" id="ARBA00023054"/>
    </source>
</evidence>
<dbReference type="AlphaFoldDB" id="A0A9P0K1X3"/>
<evidence type="ECO:0000313" key="8">
    <source>
        <dbReference type="Proteomes" id="UP001152888"/>
    </source>
</evidence>
<dbReference type="GO" id="GO:0000145">
    <property type="term" value="C:exocyst"/>
    <property type="evidence" value="ECO:0007669"/>
    <property type="project" value="InterPro"/>
</dbReference>
<sequence length="845" mass="97992">MTSTLIRALQNEVFEPNEERLITCCHVSKNLKKKKTSYLCLVSTSSLPYSVSIVQVKQTDKQVLKKKRSWELAELKCVDGYNDSYDTHEFDLHLDKIYRWVASNPKERHAFIHNLWKQVSRHILKDKPTFKNVPNNWITEDAMTPENKYVASPLLALENDLTEDFQAITDKEQEDLKKLISGCEFAISNAEGFMEVLSRDLSLLDGENVQCVLASEEQVESLMEQLELAINEADKLEDQLDAYDEILCHVRDTMEKMEKKNSMISVVNTNNQKLMHDLENVITKLDLCPEYQKTLEDADFSTREGLGAVVKAAEALKVAMNTNIDKALLQMCAIQEQRKKFERYKEKFSRSLSRQLNNLFIHYGNHNGETERSSDGLFLPQHNGVHKELYAYTELMHWMKAMDKKMYESLKEVYTSSLGKLYDRDLRGLFNAAREKIEANGNVSTPTTLIGLDRDQWTLETSTQDRQRYDKVLEKVLTQLEPVFMQEQQFCVKFFQLDVISPTSKNTQTTLDGAEFQEIEIILPTKKAEKQLDEDVKNMMSNLFSCLKTELDLLIDHIKKQDSFYCMYVLVRLNQHVMSAQSSFLSNTFASQLIEVKRSVDQFMQQQIDSIKECRMAKKHKCGILPYVSNLEVFAVNADCLLKSDRKADLEKWYIRLLDTMLEYISVHAADHKTPPQVVKMENYHYLYSLLSQLKISVLDTQRKEAKQKYNEALHSYVTLYFGRPLEKLNTFFEGVQARVASGVKASEVSYQLAYSKQELRKVINQYPGSTVKKGLESLYRKVEKHLSEEGNLLQVVWRAMQEEFIQQYKTLEDLIQQCYPGSMINLEFTIEDILTFFSDIARSH</sequence>
<dbReference type="InterPro" id="IPR019160">
    <property type="entry name" value="Sec3_CC"/>
</dbReference>
<dbReference type="EMBL" id="CAKOFQ010006727">
    <property type="protein sequence ID" value="CAH1965657.1"/>
    <property type="molecule type" value="Genomic_DNA"/>
</dbReference>
<dbReference type="PANTHER" id="PTHR16092">
    <property type="entry name" value="SEC3/SYNTAXIN-RELATED"/>
    <property type="match status" value="1"/>
</dbReference>
<evidence type="ECO:0000256" key="5">
    <source>
        <dbReference type="SAM" id="Coils"/>
    </source>
</evidence>
<evidence type="ECO:0000313" key="7">
    <source>
        <dbReference type="EMBL" id="CAH1965657.1"/>
    </source>
</evidence>
<dbReference type="Pfam" id="PF09763">
    <property type="entry name" value="Sec3_CC"/>
    <property type="match status" value="1"/>
</dbReference>
<evidence type="ECO:0000256" key="3">
    <source>
        <dbReference type="ARBA" id="ARBA00022483"/>
    </source>
</evidence>
<accession>A0A9P0K1X3</accession>
<keyword evidence="2" id="KW-0813">Transport</keyword>
<evidence type="ECO:0000259" key="6">
    <source>
        <dbReference type="SMART" id="SM01313"/>
    </source>
</evidence>
<protein>
    <recommendedName>
        <fullName evidence="6">Exocyst complex component Sec3 PIP2-binding N-terminal domain-containing protein</fullName>
    </recommendedName>
</protein>
<dbReference type="GO" id="GO:0005886">
    <property type="term" value="C:plasma membrane"/>
    <property type="evidence" value="ECO:0007669"/>
    <property type="project" value="TreeGrafter"/>
</dbReference>
<dbReference type="InterPro" id="IPR048628">
    <property type="entry name" value="Sec3_C"/>
</dbReference>
<dbReference type="CDD" id="cd14683">
    <property type="entry name" value="PH-EXOC1"/>
    <property type="match status" value="1"/>
</dbReference>
<keyword evidence="8" id="KW-1185">Reference proteome</keyword>
<dbReference type="Pfam" id="PF15277">
    <property type="entry name" value="Sec3-PIP2_bind"/>
    <property type="match status" value="1"/>
</dbReference>
<dbReference type="GO" id="GO:0006887">
    <property type="term" value="P:exocytosis"/>
    <property type="evidence" value="ECO:0007669"/>
    <property type="project" value="UniProtKB-KW"/>
</dbReference>
<proteinExistence type="inferred from homology"/>
<gene>
    <name evidence="7" type="ORF">ACAOBT_LOCUS6453</name>
</gene>